<dbReference type="EMBL" id="BHGK01000001">
    <property type="protein sequence ID" value="GCA68202.1"/>
    <property type="molecule type" value="Genomic_DNA"/>
</dbReference>
<organism evidence="1 2">
    <name type="scientific">Mediterraneibacter butyricigenes</name>
    <dbReference type="NCBI Taxonomy" id="2316025"/>
    <lineage>
        <taxon>Bacteria</taxon>
        <taxon>Bacillati</taxon>
        <taxon>Bacillota</taxon>
        <taxon>Clostridia</taxon>
        <taxon>Lachnospirales</taxon>
        <taxon>Lachnospiraceae</taxon>
        <taxon>Mediterraneibacter</taxon>
    </lineage>
</organism>
<proteinExistence type="predicted"/>
<dbReference type="Proteomes" id="UP000265643">
    <property type="component" value="Unassembled WGS sequence"/>
</dbReference>
<evidence type="ECO:0000313" key="2">
    <source>
        <dbReference type="Proteomes" id="UP000265643"/>
    </source>
</evidence>
<comment type="caution">
    <text evidence="1">The sequence shown here is derived from an EMBL/GenBank/DDBJ whole genome shotgun (WGS) entry which is preliminary data.</text>
</comment>
<evidence type="ECO:0008006" key="3">
    <source>
        <dbReference type="Google" id="ProtNLM"/>
    </source>
</evidence>
<sequence>MSYSENMLPVNSKYKSRIFEMIFHEKKELLALYNAINGTDYKDPELLKINTLKNAVYMSMHNDVSFIIGWELSMYEHQSTFSPNLPLRFLFYVTDVLSEITKDANLYGEKMVQIPAPRFIIFYNGIKNRPEREVLKLSDMFEMSTDDPQLELKALLLNINEGFNEDLKEACKTLGDYTEYTGRVRKYAKEMSIEDAVELAITECIAEGILAEFLSRNRAEAKKVSIYEYDEEKHMRMEREASFEAGLQEGKVVGLQEGLDRVNKLILKLSEAGRTEDITKAAKDREYQEELFREFGL</sequence>
<evidence type="ECO:0000313" key="1">
    <source>
        <dbReference type="EMBL" id="GCA68202.1"/>
    </source>
</evidence>
<accession>A0A391PM75</accession>
<name>A0A391PM75_9FIRM</name>
<reference evidence="2" key="1">
    <citation type="submission" date="2018-09" db="EMBL/GenBank/DDBJ databases">
        <title>Draft Genome Sequence of Mediterraneibacter sp. KCTC 15684.</title>
        <authorList>
            <person name="Kim J.S."/>
            <person name="Han K.I."/>
            <person name="Suh M.K."/>
            <person name="Lee K.C."/>
            <person name="Eom M.K."/>
            <person name="Lee J.H."/>
            <person name="Park S.H."/>
            <person name="Kang S.W."/>
            <person name="Park J.E."/>
            <person name="Oh B.S."/>
            <person name="Yu S.Y."/>
            <person name="Choi S.H."/>
            <person name="Lee D.H."/>
            <person name="Yoon H."/>
            <person name="Kim B."/>
            <person name="Yang S.J."/>
            <person name="Lee J.S."/>
        </authorList>
    </citation>
    <scope>NUCLEOTIDE SEQUENCE [LARGE SCALE GENOMIC DNA]</scope>
    <source>
        <strain evidence="2">KCTC 15684</strain>
    </source>
</reference>
<dbReference type="AlphaFoldDB" id="A0A391PM75"/>
<dbReference type="RefSeq" id="WP_119298847.1">
    <property type="nucleotide sequence ID" value="NZ_BHGK01000001.1"/>
</dbReference>
<keyword evidence="2" id="KW-1185">Reference proteome</keyword>
<protein>
    <recommendedName>
        <fullName evidence="3">Transposase (putative) YhgA-like domain-containing protein</fullName>
    </recommendedName>
</protein>
<gene>
    <name evidence="1" type="ORF">KGMB01110_26380</name>
</gene>